<keyword evidence="1" id="KW-0472">Membrane</keyword>
<dbReference type="Proteomes" id="UP001153076">
    <property type="component" value="Unassembled WGS sequence"/>
</dbReference>
<reference evidence="2" key="1">
    <citation type="submission" date="2022-04" db="EMBL/GenBank/DDBJ databases">
        <title>Carnegiea gigantea Genome sequencing and assembly v2.</title>
        <authorList>
            <person name="Copetti D."/>
            <person name="Sanderson M.J."/>
            <person name="Burquez A."/>
            <person name="Wojciechowski M.F."/>
        </authorList>
    </citation>
    <scope>NUCLEOTIDE SEQUENCE</scope>
    <source>
        <strain evidence="2">SGP5-SGP5p</strain>
        <tissue evidence="2">Aerial part</tissue>
    </source>
</reference>
<dbReference type="AlphaFoldDB" id="A0A9Q1GNM5"/>
<evidence type="ECO:0000313" key="3">
    <source>
        <dbReference type="Proteomes" id="UP001153076"/>
    </source>
</evidence>
<accession>A0A9Q1GNM5</accession>
<sequence>MRQAHIQNDNDQQHGDSDVAASWKYLIHSYMFFSMEVLLFDMAFYYPMVKFTPGLKHVMMLGLPFSNWLVIACEMCGLYMLGLLSSFFVHALMFSWIGSEHSNEYRVRVAEPVSDIIMCLIFWWGESEVMKHVPVLKQYKILGMYTSKWINVTFISLIGYDCIVVTTNVLVRLINSILDDQHVDVLKHILCLWTWDEHYFHLDLSDASTYMGVVSCQHLNQNPAAFHTWYRGLHKSCNVLPALATQTCDADIGAGLAGLIRPVETLYWSFGSPVEEAGRLVRPLELHFINGQVIVSLFAEAAFVPSRYYYFKAELHDTTMYTKQLRALSLLQAKHRLEEYAPARGSLFFRDFFDLNTPSIER</sequence>
<feature type="transmembrane region" description="Helical" evidence="1">
    <location>
        <begin position="30"/>
        <end position="48"/>
    </location>
</feature>
<organism evidence="2 3">
    <name type="scientific">Carnegiea gigantea</name>
    <dbReference type="NCBI Taxonomy" id="171969"/>
    <lineage>
        <taxon>Eukaryota</taxon>
        <taxon>Viridiplantae</taxon>
        <taxon>Streptophyta</taxon>
        <taxon>Embryophyta</taxon>
        <taxon>Tracheophyta</taxon>
        <taxon>Spermatophyta</taxon>
        <taxon>Magnoliopsida</taxon>
        <taxon>eudicotyledons</taxon>
        <taxon>Gunneridae</taxon>
        <taxon>Pentapetalae</taxon>
        <taxon>Caryophyllales</taxon>
        <taxon>Cactineae</taxon>
        <taxon>Cactaceae</taxon>
        <taxon>Cactoideae</taxon>
        <taxon>Echinocereeae</taxon>
        <taxon>Carnegiea</taxon>
    </lineage>
</organism>
<dbReference type="EMBL" id="JAKOGI010001839">
    <property type="protein sequence ID" value="KAJ8423880.1"/>
    <property type="molecule type" value="Genomic_DNA"/>
</dbReference>
<name>A0A9Q1GNM5_9CARY</name>
<feature type="transmembrane region" description="Helical" evidence="1">
    <location>
        <begin position="68"/>
        <end position="97"/>
    </location>
</feature>
<keyword evidence="3" id="KW-1185">Reference proteome</keyword>
<keyword evidence="1" id="KW-1133">Transmembrane helix</keyword>
<feature type="transmembrane region" description="Helical" evidence="1">
    <location>
        <begin position="149"/>
        <end position="171"/>
    </location>
</feature>
<protein>
    <submittedName>
        <fullName evidence="2">Uncharacterized protein</fullName>
    </submittedName>
</protein>
<gene>
    <name evidence="2" type="ORF">Cgig2_001546</name>
</gene>
<proteinExistence type="predicted"/>
<keyword evidence="1" id="KW-0812">Transmembrane</keyword>
<evidence type="ECO:0000256" key="1">
    <source>
        <dbReference type="SAM" id="Phobius"/>
    </source>
</evidence>
<comment type="caution">
    <text evidence="2">The sequence shown here is derived from an EMBL/GenBank/DDBJ whole genome shotgun (WGS) entry which is preliminary data.</text>
</comment>
<evidence type="ECO:0000313" key="2">
    <source>
        <dbReference type="EMBL" id="KAJ8423880.1"/>
    </source>
</evidence>